<comment type="caution">
    <text evidence="2">The sequence shown here is derived from an EMBL/GenBank/DDBJ whole genome shotgun (WGS) entry which is preliminary data.</text>
</comment>
<dbReference type="OrthoDB" id="1919622at2759"/>
<name>A0A835RLR8_VANPL</name>
<evidence type="ECO:0000313" key="3">
    <source>
        <dbReference type="Proteomes" id="UP000639772"/>
    </source>
</evidence>
<protein>
    <recommendedName>
        <fullName evidence="1">DUF7870 domain-containing protein</fullName>
    </recommendedName>
</protein>
<reference evidence="2 3" key="1">
    <citation type="journal article" date="2020" name="Nat. Food">
        <title>A phased Vanilla planifolia genome enables genetic improvement of flavour and production.</title>
        <authorList>
            <person name="Hasing T."/>
            <person name="Tang H."/>
            <person name="Brym M."/>
            <person name="Khazi F."/>
            <person name="Huang T."/>
            <person name="Chambers A.H."/>
        </authorList>
    </citation>
    <scope>NUCLEOTIDE SEQUENCE [LARGE SCALE GENOMIC DNA]</scope>
    <source>
        <tissue evidence="2">Leaf</tissue>
    </source>
</reference>
<gene>
    <name evidence="2" type="ORF">HPP92_005475</name>
</gene>
<dbReference type="PANTHER" id="PTHR33597:SF11">
    <property type="entry name" value="OS07G0620600 PROTEIN"/>
    <property type="match status" value="1"/>
</dbReference>
<dbReference type="InterPro" id="IPR057192">
    <property type="entry name" value="DUF7870"/>
</dbReference>
<accession>A0A835RLR8</accession>
<dbReference type="PANTHER" id="PTHR33597">
    <property type="entry name" value="OS02G0760400 PROTEIN"/>
    <property type="match status" value="1"/>
</dbReference>
<dbReference type="Proteomes" id="UP000639772">
    <property type="component" value="Unassembled WGS sequence"/>
</dbReference>
<organism evidence="2 3">
    <name type="scientific">Vanilla planifolia</name>
    <name type="common">Vanilla</name>
    <dbReference type="NCBI Taxonomy" id="51239"/>
    <lineage>
        <taxon>Eukaryota</taxon>
        <taxon>Viridiplantae</taxon>
        <taxon>Streptophyta</taxon>
        <taxon>Embryophyta</taxon>
        <taxon>Tracheophyta</taxon>
        <taxon>Spermatophyta</taxon>
        <taxon>Magnoliopsida</taxon>
        <taxon>Liliopsida</taxon>
        <taxon>Asparagales</taxon>
        <taxon>Orchidaceae</taxon>
        <taxon>Vanilloideae</taxon>
        <taxon>Vanilleae</taxon>
        <taxon>Vanilla</taxon>
    </lineage>
</organism>
<dbReference type="Pfam" id="PF25276">
    <property type="entry name" value="DUF7870"/>
    <property type="match status" value="1"/>
</dbReference>
<feature type="domain" description="DUF7870" evidence="1">
    <location>
        <begin position="225"/>
        <end position="392"/>
    </location>
</feature>
<sequence>MIKGPMVFRRFAGFGGAVELGRDRIMIRFPDPRLLRVAARVTILVFAFISFTELRSAGKLAASSGDSEESCFSELLRDLIGMGLFTSGAGRAVFLGDPASQLPILVDNGVEAILDEETAAAVGAGTIDFVFASGDDGVLLFANRALKIGGIAAIQLDSVAESLPQLWTPSNFRLVYTRFISTVIAMRKVADAPLITAFSGGSDEILRWRLGRRLLALPEAKKKALNGLEDAALEPPAKGQQRRTRYLPDLLGDSLSEYSRRMFVDVGPPGRAGNEGWFAMHYPTRNLDFELIRVDVDDVVSSSVDSSMAGGLADWLRRNVREEDYVVMKAEADAVEDIVTGRAVGLIDELFLECPNQWFKVKGGMKSRRAYWECLTLYGKLRDEGVAVHQWWGR</sequence>
<evidence type="ECO:0000259" key="1">
    <source>
        <dbReference type="Pfam" id="PF25276"/>
    </source>
</evidence>
<proteinExistence type="predicted"/>
<dbReference type="AlphaFoldDB" id="A0A835RLR8"/>
<dbReference type="EMBL" id="JADCNM010000002">
    <property type="protein sequence ID" value="KAG0494481.1"/>
    <property type="molecule type" value="Genomic_DNA"/>
</dbReference>
<evidence type="ECO:0000313" key="2">
    <source>
        <dbReference type="EMBL" id="KAG0494481.1"/>
    </source>
</evidence>